<dbReference type="PROSITE" id="PS50928">
    <property type="entry name" value="ABC_TM1"/>
    <property type="match status" value="1"/>
</dbReference>
<evidence type="ECO:0000259" key="6">
    <source>
        <dbReference type="PROSITE" id="PS50928"/>
    </source>
</evidence>
<keyword evidence="3 5" id="KW-1133">Transmembrane helix</keyword>
<dbReference type="SUPFAM" id="SSF161098">
    <property type="entry name" value="MetI-like"/>
    <property type="match status" value="1"/>
</dbReference>
<comment type="subcellular location">
    <subcellularLocation>
        <location evidence="5">Cell membrane</location>
        <topology evidence="5">Multi-pass membrane protein</topology>
    </subcellularLocation>
    <subcellularLocation>
        <location evidence="1">Membrane</location>
        <topology evidence="1">Multi-pass membrane protein</topology>
    </subcellularLocation>
</comment>
<dbReference type="InterPro" id="IPR000515">
    <property type="entry name" value="MetI-like"/>
</dbReference>
<feature type="transmembrane region" description="Helical" evidence="5">
    <location>
        <begin position="105"/>
        <end position="124"/>
    </location>
</feature>
<feature type="transmembrane region" description="Helical" evidence="5">
    <location>
        <begin position="12"/>
        <end position="30"/>
    </location>
</feature>
<evidence type="ECO:0000313" key="7">
    <source>
        <dbReference type="EMBL" id="SDL01458.1"/>
    </source>
</evidence>
<dbReference type="AlphaFoldDB" id="A0A1G9GL85"/>
<evidence type="ECO:0000256" key="1">
    <source>
        <dbReference type="ARBA" id="ARBA00004141"/>
    </source>
</evidence>
<feature type="transmembrane region" description="Helical" evidence="5">
    <location>
        <begin position="144"/>
        <end position="165"/>
    </location>
</feature>
<dbReference type="CDD" id="cd06261">
    <property type="entry name" value="TM_PBP2"/>
    <property type="match status" value="1"/>
</dbReference>
<keyword evidence="2 5" id="KW-0812">Transmembrane</keyword>
<organism evidence="7 8">
    <name type="scientific">Natronincola ferrireducens</name>
    <dbReference type="NCBI Taxonomy" id="393762"/>
    <lineage>
        <taxon>Bacteria</taxon>
        <taxon>Bacillati</taxon>
        <taxon>Bacillota</taxon>
        <taxon>Clostridia</taxon>
        <taxon>Peptostreptococcales</taxon>
        <taxon>Natronincolaceae</taxon>
        <taxon>Natronincola</taxon>
    </lineage>
</organism>
<dbReference type="Pfam" id="PF00528">
    <property type="entry name" value="BPD_transp_1"/>
    <property type="match status" value="1"/>
</dbReference>
<feature type="transmembrane region" description="Helical" evidence="5">
    <location>
        <begin position="259"/>
        <end position="277"/>
    </location>
</feature>
<dbReference type="RefSeq" id="WP_090553988.1">
    <property type="nucleotide sequence ID" value="NZ_FNFP01000006.1"/>
</dbReference>
<gene>
    <name evidence="7" type="ORF">SAMN05660472_02462</name>
</gene>
<dbReference type="Gene3D" id="1.10.3720.10">
    <property type="entry name" value="MetI-like"/>
    <property type="match status" value="1"/>
</dbReference>
<accession>A0A1G9GL85</accession>
<comment type="similarity">
    <text evidence="5">Belongs to the binding-protein-dependent transport system permease family.</text>
</comment>
<dbReference type="GO" id="GO:0005886">
    <property type="term" value="C:plasma membrane"/>
    <property type="evidence" value="ECO:0007669"/>
    <property type="project" value="UniProtKB-SubCell"/>
</dbReference>
<dbReference type="PANTHER" id="PTHR43376:SF1">
    <property type="entry name" value="OLIGOPEPTIDE TRANSPORT SYSTEM PERMEASE PROTEIN"/>
    <property type="match status" value="1"/>
</dbReference>
<dbReference type="PANTHER" id="PTHR43376">
    <property type="entry name" value="OLIGOPEPTIDE TRANSPORT SYSTEM PERMEASE PROTEIN"/>
    <property type="match status" value="1"/>
</dbReference>
<dbReference type="GO" id="GO:0055085">
    <property type="term" value="P:transmembrane transport"/>
    <property type="evidence" value="ECO:0007669"/>
    <property type="project" value="InterPro"/>
</dbReference>
<keyword evidence="5" id="KW-0813">Transport</keyword>
<name>A0A1G9GL85_9FIRM</name>
<dbReference type="InterPro" id="IPR035906">
    <property type="entry name" value="MetI-like_sf"/>
</dbReference>
<evidence type="ECO:0000256" key="2">
    <source>
        <dbReference type="ARBA" id="ARBA00022692"/>
    </source>
</evidence>
<feature type="domain" description="ABC transmembrane type-1" evidence="6">
    <location>
        <begin position="105"/>
        <end position="316"/>
    </location>
</feature>
<sequence>MKRNKMGYILRQVVNSIMLFILLVIMSFILPRLIPGNPISIFQEDVHIFNTVLPEDTFNRFQEYYAPHLSLREQFIIYIKNITSFDLGYSFYYGYPVVELINGRIGWTLILSIMSILIASFIAIPMGIKSALSSKSITDKMLMYCNVLLQGIPIFLVALLIQRFFAYKLQLFPSQGAYSLRLNPTVPIFIMDAMYHMILPLLTSTIALIPSNYLLTRNVVMRIKEEPYVKLAYYNNVHEASIKYHYIFKNSLPEIISKLNIHFVYAVAGTLFVEMIFNYPGIGGLLRIAVSSRDYPLIQGIFLYVAIYAIVINIIFEWILYEVSPRLKL</sequence>
<dbReference type="EMBL" id="FNFP01000006">
    <property type="protein sequence ID" value="SDL01458.1"/>
    <property type="molecule type" value="Genomic_DNA"/>
</dbReference>
<proteinExistence type="inferred from homology"/>
<evidence type="ECO:0000313" key="8">
    <source>
        <dbReference type="Proteomes" id="UP000198718"/>
    </source>
</evidence>
<reference evidence="7 8" key="1">
    <citation type="submission" date="2016-10" db="EMBL/GenBank/DDBJ databases">
        <authorList>
            <person name="de Groot N.N."/>
        </authorList>
    </citation>
    <scope>NUCLEOTIDE SEQUENCE [LARGE SCALE GENOMIC DNA]</scope>
    <source>
        <strain evidence="7 8">DSM 18346</strain>
    </source>
</reference>
<dbReference type="Proteomes" id="UP000198718">
    <property type="component" value="Unassembled WGS sequence"/>
</dbReference>
<dbReference type="STRING" id="393762.SAMN05660472_02462"/>
<protein>
    <submittedName>
        <fullName evidence="7">Peptide/nickel transport system permease protein</fullName>
    </submittedName>
</protein>
<keyword evidence="8" id="KW-1185">Reference proteome</keyword>
<evidence type="ECO:0000256" key="3">
    <source>
        <dbReference type="ARBA" id="ARBA00022989"/>
    </source>
</evidence>
<dbReference type="OrthoDB" id="9773221at2"/>
<keyword evidence="4 5" id="KW-0472">Membrane</keyword>
<evidence type="ECO:0000256" key="5">
    <source>
        <dbReference type="RuleBase" id="RU363032"/>
    </source>
</evidence>
<feature type="transmembrane region" description="Helical" evidence="5">
    <location>
        <begin position="297"/>
        <end position="321"/>
    </location>
</feature>
<feature type="transmembrane region" description="Helical" evidence="5">
    <location>
        <begin position="193"/>
        <end position="215"/>
    </location>
</feature>
<evidence type="ECO:0000256" key="4">
    <source>
        <dbReference type="ARBA" id="ARBA00023136"/>
    </source>
</evidence>